<accession>A0A4D7AVF3</accession>
<protein>
    <submittedName>
        <fullName evidence="2">Uncharacterized protein</fullName>
    </submittedName>
</protein>
<evidence type="ECO:0000313" key="2">
    <source>
        <dbReference type="EMBL" id="QCI65704.1"/>
    </source>
</evidence>
<keyword evidence="3" id="KW-1185">Reference proteome</keyword>
<feature type="transmembrane region" description="Helical" evidence="1">
    <location>
        <begin position="25"/>
        <end position="45"/>
    </location>
</feature>
<keyword evidence="1" id="KW-0812">Transmembrane</keyword>
<dbReference type="OrthoDB" id="9821699at2"/>
<keyword evidence="1" id="KW-1133">Transmembrane helix</keyword>
<evidence type="ECO:0000256" key="1">
    <source>
        <dbReference type="SAM" id="Phobius"/>
    </source>
</evidence>
<evidence type="ECO:0000313" key="3">
    <source>
        <dbReference type="Proteomes" id="UP000298781"/>
    </source>
</evidence>
<name>A0A4D7AVF3_9HYPH</name>
<organism evidence="2 3">
    <name type="scientific">Phreatobacter stygius</name>
    <dbReference type="NCBI Taxonomy" id="1940610"/>
    <lineage>
        <taxon>Bacteria</taxon>
        <taxon>Pseudomonadati</taxon>
        <taxon>Pseudomonadota</taxon>
        <taxon>Alphaproteobacteria</taxon>
        <taxon>Hyphomicrobiales</taxon>
        <taxon>Phreatobacteraceae</taxon>
        <taxon>Phreatobacter</taxon>
    </lineage>
</organism>
<sequence>MVLKPIIRDLNTSIENLRLAWRMPWVRAATVLGLIGYALYAWVLFPTQTARVRIGMDVTINGVTRSASNVVELKSRNGLAILNANHASLRGEAVVLTLGARAAVAMLITPLRNPSPDWLIRQVIAAMGGDLREPIETGLIHVAAQSRRHEFSSAVTEVDGREEHPLQPDVIFLADRRNFQPDRDGPGAWAEVPIHHPDAVLGTSGATVVLWVETVSRLRPVTRGEVTAKLPFFNSFWARNHVSPPAPPALRPTNFKVD</sequence>
<reference evidence="2 3" key="1">
    <citation type="submission" date="2019-04" db="EMBL/GenBank/DDBJ databases">
        <title>Phreatobacter aquaticus sp. nov.</title>
        <authorList>
            <person name="Choi A."/>
        </authorList>
    </citation>
    <scope>NUCLEOTIDE SEQUENCE [LARGE SCALE GENOMIC DNA]</scope>
    <source>
        <strain evidence="2 3">KCTC 52518</strain>
    </source>
</reference>
<dbReference type="KEGG" id="pstg:E8M01_16695"/>
<dbReference type="Proteomes" id="UP000298781">
    <property type="component" value="Chromosome"/>
</dbReference>
<gene>
    <name evidence="2" type="ORF">E8M01_16695</name>
</gene>
<dbReference type="AlphaFoldDB" id="A0A4D7AVF3"/>
<keyword evidence="1" id="KW-0472">Membrane</keyword>
<proteinExistence type="predicted"/>
<dbReference type="RefSeq" id="WP_136961150.1">
    <property type="nucleotide sequence ID" value="NZ_CP039690.1"/>
</dbReference>
<dbReference type="EMBL" id="CP039690">
    <property type="protein sequence ID" value="QCI65704.1"/>
    <property type="molecule type" value="Genomic_DNA"/>
</dbReference>